<dbReference type="Proteomes" id="UP000286746">
    <property type="component" value="Unassembled WGS sequence"/>
</dbReference>
<dbReference type="RefSeq" id="WP_281288348.1">
    <property type="nucleotide sequence ID" value="NZ_BHZD01000001.1"/>
</dbReference>
<proteinExistence type="predicted"/>
<feature type="region of interest" description="Disordered" evidence="1">
    <location>
        <begin position="41"/>
        <end position="71"/>
    </location>
</feature>
<dbReference type="EMBL" id="BHZD01000001">
    <property type="protein sequence ID" value="GCD43130.1"/>
    <property type="molecule type" value="Genomic_DNA"/>
</dbReference>
<dbReference type="InterPro" id="IPR007423">
    <property type="entry name" value="Sel_put"/>
</dbReference>
<evidence type="ECO:0000313" key="2">
    <source>
        <dbReference type="EMBL" id="GCD43130.1"/>
    </source>
</evidence>
<reference evidence="2 3" key="1">
    <citation type="submission" date="2018-11" db="EMBL/GenBank/DDBJ databases">
        <title>Whole genome sequence of Streptomyces paromomycinus NBRC 15454(T).</title>
        <authorList>
            <person name="Komaki H."/>
            <person name="Tamura T."/>
        </authorList>
    </citation>
    <scope>NUCLEOTIDE SEQUENCE [LARGE SCALE GENOMIC DNA]</scope>
    <source>
        <strain evidence="2 3">NBRC 15454</strain>
    </source>
</reference>
<evidence type="ECO:0008006" key="4">
    <source>
        <dbReference type="Google" id="ProtNLM"/>
    </source>
</evidence>
<feature type="compositionally biased region" description="Basic and acidic residues" evidence="1">
    <location>
        <begin position="48"/>
        <end position="71"/>
    </location>
</feature>
<sequence length="71" mass="8154">MSAAPSVAAVRRGLRWMRWYVRELTGESAYERYVAHVRQHAPDAPVPGRREFERQRAAAREGDPRSGLRCC</sequence>
<comment type="caution">
    <text evidence="2">The sequence shown here is derived from an EMBL/GenBank/DDBJ whole genome shotgun (WGS) entry which is preliminary data.</text>
</comment>
<dbReference type="Pfam" id="PF04328">
    <property type="entry name" value="Sel_put"/>
    <property type="match status" value="1"/>
</dbReference>
<name>A0A401W185_STREY</name>
<gene>
    <name evidence="2" type="ORF">GKJPGBOP_02808</name>
</gene>
<accession>A0A401W185</accession>
<organism evidence="2 3">
    <name type="scientific">Streptomyces paromomycinus</name>
    <name type="common">Streptomyces rimosus subsp. paromomycinus</name>
    <dbReference type="NCBI Taxonomy" id="92743"/>
    <lineage>
        <taxon>Bacteria</taxon>
        <taxon>Bacillati</taxon>
        <taxon>Actinomycetota</taxon>
        <taxon>Actinomycetes</taxon>
        <taxon>Kitasatosporales</taxon>
        <taxon>Streptomycetaceae</taxon>
        <taxon>Streptomyces</taxon>
    </lineage>
</organism>
<evidence type="ECO:0000256" key="1">
    <source>
        <dbReference type="SAM" id="MobiDB-lite"/>
    </source>
</evidence>
<evidence type="ECO:0000313" key="3">
    <source>
        <dbReference type="Proteomes" id="UP000286746"/>
    </source>
</evidence>
<protein>
    <recommendedName>
        <fullName evidence="4">YbdD/YjiX family protein</fullName>
    </recommendedName>
</protein>
<dbReference type="AlphaFoldDB" id="A0A401W185"/>
<keyword evidence="3" id="KW-1185">Reference proteome</keyword>